<accession>A0A7S3JP33</accession>
<dbReference type="AlphaFoldDB" id="A0A7S3JP33"/>
<organism evidence="1">
    <name type="scientific">Euplotes harpa</name>
    <dbReference type="NCBI Taxonomy" id="151035"/>
    <lineage>
        <taxon>Eukaryota</taxon>
        <taxon>Sar</taxon>
        <taxon>Alveolata</taxon>
        <taxon>Ciliophora</taxon>
        <taxon>Intramacronucleata</taxon>
        <taxon>Spirotrichea</taxon>
        <taxon>Hypotrichia</taxon>
        <taxon>Euplotida</taxon>
        <taxon>Euplotidae</taxon>
        <taxon>Euplotes</taxon>
    </lineage>
</organism>
<proteinExistence type="predicted"/>
<gene>
    <name evidence="1" type="ORF">EHAR0213_LOCUS17350</name>
</gene>
<name>A0A7S3JP33_9SPIT</name>
<reference evidence="1" key="1">
    <citation type="submission" date="2021-01" db="EMBL/GenBank/DDBJ databases">
        <authorList>
            <person name="Corre E."/>
            <person name="Pelletier E."/>
            <person name="Niang G."/>
            <person name="Scheremetjew M."/>
            <person name="Finn R."/>
            <person name="Kale V."/>
            <person name="Holt S."/>
            <person name="Cochrane G."/>
            <person name="Meng A."/>
            <person name="Brown T."/>
            <person name="Cohen L."/>
        </authorList>
    </citation>
    <scope>NUCLEOTIDE SEQUENCE</scope>
    <source>
        <strain evidence="1">FSP1.4</strain>
    </source>
</reference>
<evidence type="ECO:0000313" key="1">
    <source>
        <dbReference type="EMBL" id="CAE0358427.1"/>
    </source>
</evidence>
<sequence>MCVLQTNFDEFRLQATLVALERGLYPSKIATLDRDLEDTLNNLLFSRYLKLSEERAVQTRLKLVANRDQVQGEEDRGVLELMRYLNEASKLTKEAVKRSAEAKRIVNWVKKMKAGREGD</sequence>
<protein>
    <submittedName>
        <fullName evidence="1">Uncharacterized protein</fullName>
    </submittedName>
</protein>
<dbReference type="EMBL" id="HBII01041406">
    <property type="protein sequence ID" value="CAE0358427.1"/>
    <property type="molecule type" value="Transcribed_RNA"/>
</dbReference>